<dbReference type="OrthoDB" id="5294593at2"/>
<name>A0A1Z3NAX6_BDEBC</name>
<protein>
    <submittedName>
        <fullName evidence="3">Repressor CpxP</fullName>
    </submittedName>
</protein>
<organism evidence="3 4">
    <name type="scientific">Bdellovibrio bacteriovorus</name>
    <dbReference type="NCBI Taxonomy" id="959"/>
    <lineage>
        <taxon>Bacteria</taxon>
        <taxon>Pseudomonadati</taxon>
        <taxon>Bdellovibrionota</taxon>
        <taxon>Bdellovibrionia</taxon>
        <taxon>Bdellovibrionales</taxon>
        <taxon>Pseudobdellovibrionaceae</taxon>
        <taxon>Bdellovibrio</taxon>
    </lineage>
</organism>
<proteinExistence type="predicted"/>
<reference evidence="3 4" key="1">
    <citation type="submission" date="2017-04" db="EMBL/GenBank/DDBJ databases">
        <title>Whole genome sequence of Bdellovibrio bacteriovorus strain SSB218315.</title>
        <authorList>
            <person name="Oyedara O."/>
            <person name="Rodriguez-Perez M.A."/>
        </authorList>
    </citation>
    <scope>NUCLEOTIDE SEQUENCE [LARGE SCALE GENOMIC DNA]</scope>
    <source>
        <strain evidence="3 4">SSB218315</strain>
    </source>
</reference>
<dbReference type="CDD" id="cd09916">
    <property type="entry name" value="CpxP_like"/>
    <property type="match status" value="1"/>
</dbReference>
<sequence>MKFNLVLAGALVATMMSTNAWARSEGREHHKNDEIALENHFSPKKMKELNLTEEQKEKLKAIREAAKAEKQKCREDMRAARKAFKESLRSNASKEAVTAAYQSMLEKKQQLSKARLDTLLSARDVLTEEQRAKLFSHGSKGSEE</sequence>
<evidence type="ECO:0000313" key="3">
    <source>
        <dbReference type="EMBL" id="ASD64624.1"/>
    </source>
</evidence>
<gene>
    <name evidence="3" type="ORF">B9G79_14095</name>
</gene>
<evidence type="ECO:0000256" key="1">
    <source>
        <dbReference type="SAM" id="Coils"/>
    </source>
</evidence>
<dbReference type="Gene3D" id="1.20.120.1490">
    <property type="match status" value="1"/>
</dbReference>
<dbReference type="EMBL" id="CP020946">
    <property type="protein sequence ID" value="ASD64624.1"/>
    <property type="molecule type" value="Genomic_DNA"/>
</dbReference>
<feature type="signal peptide" evidence="2">
    <location>
        <begin position="1"/>
        <end position="22"/>
    </location>
</feature>
<evidence type="ECO:0000313" key="4">
    <source>
        <dbReference type="Proteomes" id="UP000197003"/>
    </source>
</evidence>
<dbReference type="InterPro" id="IPR012899">
    <property type="entry name" value="LTXXQ"/>
</dbReference>
<accession>A0A1Z3NAX6</accession>
<dbReference type="AlphaFoldDB" id="A0A1Z3NAX6"/>
<dbReference type="GO" id="GO:0042597">
    <property type="term" value="C:periplasmic space"/>
    <property type="evidence" value="ECO:0007669"/>
    <property type="project" value="InterPro"/>
</dbReference>
<dbReference type="Proteomes" id="UP000197003">
    <property type="component" value="Chromosome"/>
</dbReference>
<dbReference type="RefSeq" id="WP_088566080.1">
    <property type="nucleotide sequence ID" value="NZ_CP020946.1"/>
</dbReference>
<feature type="chain" id="PRO_5012825664" evidence="2">
    <location>
        <begin position="23"/>
        <end position="144"/>
    </location>
</feature>
<evidence type="ECO:0000256" key="2">
    <source>
        <dbReference type="SAM" id="SignalP"/>
    </source>
</evidence>
<dbReference type="Pfam" id="PF07813">
    <property type="entry name" value="LTXXQ"/>
    <property type="match status" value="1"/>
</dbReference>
<keyword evidence="1" id="KW-0175">Coiled coil</keyword>
<feature type="coiled-coil region" evidence="1">
    <location>
        <begin position="49"/>
        <end position="83"/>
    </location>
</feature>
<keyword evidence="2" id="KW-0732">Signal</keyword>